<protein>
    <recommendedName>
        <fullName evidence="4">Lipoprotein</fullName>
    </recommendedName>
</protein>
<dbReference type="EMBL" id="JAMBEP010000006">
    <property type="protein sequence ID" value="MCL1636140.1"/>
    <property type="molecule type" value="Genomic_DNA"/>
</dbReference>
<evidence type="ECO:0000256" key="1">
    <source>
        <dbReference type="SAM" id="SignalP"/>
    </source>
</evidence>
<keyword evidence="3" id="KW-1185">Reference proteome</keyword>
<evidence type="ECO:0000313" key="3">
    <source>
        <dbReference type="Proteomes" id="UP001431217"/>
    </source>
</evidence>
<dbReference type="RefSeq" id="WP_249476176.1">
    <property type="nucleotide sequence ID" value="NZ_JAMBEP010000006.1"/>
</dbReference>
<feature type="chain" id="PRO_5046780665" description="Lipoprotein" evidence="1">
    <location>
        <begin position="22"/>
        <end position="181"/>
    </location>
</feature>
<sequence length="181" mass="19797">MTKITARLACFSMLLSATGCAATLALDAKLQCMAEPESSTPIKTSGEFPFRLVYRKNGVEKLITDTQICKLRDPGCRASERPASWHEGLKSGRTVIPIESFAAGDEIEQFNVSPYPCSALMETSTFRHKDDKPLYAVDAVRYRDGKKVGTSGAASATWKLAKHGVEIISYEQWSAGDTNEP</sequence>
<comment type="caution">
    <text evidence="2">The sequence shown here is derived from an EMBL/GenBank/DDBJ whole genome shotgun (WGS) entry which is preliminary data.</text>
</comment>
<organism evidence="2 3">
    <name type="scientific">Luteimonas galliterrae</name>
    <dbReference type="NCBI Taxonomy" id="2940486"/>
    <lineage>
        <taxon>Bacteria</taxon>
        <taxon>Pseudomonadati</taxon>
        <taxon>Pseudomonadota</taxon>
        <taxon>Gammaproteobacteria</taxon>
        <taxon>Lysobacterales</taxon>
        <taxon>Lysobacteraceae</taxon>
        <taxon>Luteimonas</taxon>
    </lineage>
</organism>
<accession>A0ABT0MMM2</accession>
<evidence type="ECO:0008006" key="4">
    <source>
        <dbReference type="Google" id="ProtNLM"/>
    </source>
</evidence>
<dbReference type="Proteomes" id="UP001431217">
    <property type="component" value="Unassembled WGS sequence"/>
</dbReference>
<proteinExistence type="predicted"/>
<gene>
    <name evidence="2" type="ORF">M2650_16075</name>
</gene>
<name>A0ABT0MMM2_9GAMM</name>
<feature type="signal peptide" evidence="1">
    <location>
        <begin position="1"/>
        <end position="21"/>
    </location>
</feature>
<evidence type="ECO:0000313" key="2">
    <source>
        <dbReference type="EMBL" id="MCL1636140.1"/>
    </source>
</evidence>
<keyword evidence="1" id="KW-0732">Signal</keyword>
<dbReference type="PROSITE" id="PS51257">
    <property type="entry name" value="PROKAR_LIPOPROTEIN"/>
    <property type="match status" value="1"/>
</dbReference>
<reference evidence="2 3" key="1">
    <citation type="submission" date="2022-05" db="EMBL/GenBank/DDBJ databases">
        <title>Luteimonas sp. SX5, whole genome shotgun sequencing project.</title>
        <authorList>
            <person name="Zhao G."/>
            <person name="Shen L."/>
        </authorList>
    </citation>
    <scope>NUCLEOTIDE SEQUENCE [LARGE SCALE GENOMIC DNA]</scope>
    <source>
        <strain evidence="2 3">SX5</strain>
    </source>
</reference>